<evidence type="ECO:0000313" key="2">
    <source>
        <dbReference type="Proteomes" id="UP001063166"/>
    </source>
</evidence>
<accession>A0A9P3URB7</accession>
<name>A0A9P3URB7_LYOSH</name>
<dbReference type="EMBL" id="BRPK01000018">
    <property type="protein sequence ID" value="GLB44904.1"/>
    <property type="molecule type" value="Genomic_DNA"/>
</dbReference>
<proteinExistence type="predicted"/>
<sequence>MVYGSRNPPHARMAVARVDVHLIDRNLHAYILKLRYRTRLRTLPAFFSLQYIVFAVPKHAMFFEADSPHLPPRRNCKWRAKLTRSLSQDTSYSGTLALVLPVLDEIPSSSACAMRHRLQEVFGGEHLKGPPLCLA</sequence>
<evidence type="ECO:0000313" key="1">
    <source>
        <dbReference type="EMBL" id="GLB44904.1"/>
    </source>
</evidence>
<keyword evidence="2" id="KW-1185">Reference proteome</keyword>
<reference evidence="1" key="1">
    <citation type="submission" date="2022-07" db="EMBL/GenBank/DDBJ databases">
        <title>The genome of Lyophyllum shimeji provides insight into the initial evolution of ectomycorrhizal fungal genome.</title>
        <authorList>
            <person name="Kobayashi Y."/>
            <person name="Shibata T."/>
            <person name="Hirakawa H."/>
            <person name="Shigenobu S."/>
            <person name="Nishiyama T."/>
            <person name="Yamada A."/>
            <person name="Hasebe M."/>
            <person name="Kawaguchi M."/>
        </authorList>
    </citation>
    <scope>NUCLEOTIDE SEQUENCE</scope>
    <source>
        <strain evidence="1">AT787</strain>
    </source>
</reference>
<dbReference type="Proteomes" id="UP001063166">
    <property type="component" value="Unassembled WGS sequence"/>
</dbReference>
<gene>
    <name evidence="1" type="ORF">LshimejAT787_1802410</name>
</gene>
<protein>
    <submittedName>
        <fullName evidence="1">Uncharacterized protein</fullName>
    </submittedName>
</protein>
<organism evidence="1 2">
    <name type="scientific">Lyophyllum shimeji</name>
    <name type="common">Hon-shimeji</name>
    <name type="synonym">Tricholoma shimeji</name>
    <dbReference type="NCBI Taxonomy" id="47721"/>
    <lineage>
        <taxon>Eukaryota</taxon>
        <taxon>Fungi</taxon>
        <taxon>Dikarya</taxon>
        <taxon>Basidiomycota</taxon>
        <taxon>Agaricomycotina</taxon>
        <taxon>Agaricomycetes</taxon>
        <taxon>Agaricomycetidae</taxon>
        <taxon>Agaricales</taxon>
        <taxon>Tricholomatineae</taxon>
        <taxon>Lyophyllaceae</taxon>
        <taxon>Lyophyllum</taxon>
    </lineage>
</organism>
<comment type="caution">
    <text evidence="1">The sequence shown here is derived from an EMBL/GenBank/DDBJ whole genome shotgun (WGS) entry which is preliminary data.</text>
</comment>
<dbReference type="AlphaFoldDB" id="A0A9P3URB7"/>